<name>A0A0A9A0H0_ARUDO</name>
<dbReference type="EMBL" id="GBRH01253319">
    <property type="protein sequence ID" value="JAD44576.1"/>
    <property type="molecule type" value="Transcribed_RNA"/>
</dbReference>
<protein>
    <submittedName>
        <fullName evidence="1">Uncharacterized protein</fullName>
    </submittedName>
</protein>
<reference evidence="1" key="2">
    <citation type="journal article" date="2015" name="Data Brief">
        <title>Shoot transcriptome of the giant reed, Arundo donax.</title>
        <authorList>
            <person name="Barrero R.A."/>
            <person name="Guerrero F.D."/>
            <person name="Moolhuijzen P."/>
            <person name="Goolsby J.A."/>
            <person name="Tidwell J."/>
            <person name="Bellgard S.E."/>
            <person name="Bellgard M.I."/>
        </authorList>
    </citation>
    <scope>NUCLEOTIDE SEQUENCE</scope>
    <source>
        <tissue evidence="1">Shoot tissue taken approximately 20 cm above the soil surface</tissue>
    </source>
</reference>
<organism evidence="1">
    <name type="scientific">Arundo donax</name>
    <name type="common">Giant reed</name>
    <name type="synonym">Donax arundinaceus</name>
    <dbReference type="NCBI Taxonomy" id="35708"/>
    <lineage>
        <taxon>Eukaryota</taxon>
        <taxon>Viridiplantae</taxon>
        <taxon>Streptophyta</taxon>
        <taxon>Embryophyta</taxon>
        <taxon>Tracheophyta</taxon>
        <taxon>Spermatophyta</taxon>
        <taxon>Magnoliopsida</taxon>
        <taxon>Liliopsida</taxon>
        <taxon>Poales</taxon>
        <taxon>Poaceae</taxon>
        <taxon>PACMAD clade</taxon>
        <taxon>Arundinoideae</taxon>
        <taxon>Arundineae</taxon>
        <taxon>Arundo</taxon>
    </lineage>
</organism>
<sequence>MSFMKLYYSTTGFYNENFMLVLCGQLKMQNGGSCLFLNKVNMVGQVQ</sequence>
<accession>A0A0A9A0H0</accession>
<proteinExistence type="predicted"/>
<evidence type="ECO:0000313" key="1">
    <source>
        <dbReference type="EMBL" id="JAD44576.1"/>
    </source>
</evidence>
<dbReference type="AlphaFoldDB" id="A0A0A9A0H0"/>
<reference evidence="1" key="1">
    <citation type="submission" date="2014-09" db="EMBL/GenBank/DDBJ databases">
        <authorList>
            <person name="Magalhaes I.L.F."/>
            <person name="Oliveira U."/>
            <person name="Santos F.R."/>
            <person name="Vidigal T.H.D.A."/>
            <person name="Brescovit A.D."/>
            <person name="Santos A.J."/>
        </authorList>
    </citation>
    <scope>NUCLEOTIDE SEQUENCE</scope>
    <source>
        <tissue evidence="1">Shoot tissue taken approximately 20 cm above the soil surface</tissue>
    </source>
</reference>